<dbReference type="Pfam" id="PF04041">
    <property type="entry name" value="Glyco_hydro_130"/>
    <property type="match status" value="1"/>
</dbReference>
<dbReference type="Gene3D" id="2.115.10.20">
    <property type="entry name" value="Glycosyl hydrolase domain, family 43"/>
    <property type="match status" value="1"/>
</dbReference>
<evidence type="ECO:0000256" key="2">
    <source>
        <dbReference type="ARBA" id="ARBA00022679"/>
    </source>
</evidence>
<dbReference type="PIRSF" id="PIRSF016202">
    <property type="entry name" value="PH1107"/>
    <property type="match status" value="1"/>
</dbReference>
<dbReference type="GO" id="GO:0016757">
    <property type="term" value="F:glycosyltransferase activity"/>
    <property type="evidence" value="ECO:0007669"/>
    <property type="project" value="UniProtKB-KW"/>
</dbReference>
<dbReference type="InterPro" id="IPR007184">
    <property type="entry name" value="Mannoside_phosphorylase"/>
</dbReference>
<keyword evidence="1" id="KW-0328">Glycosyltransferase</keyword>
<evidence type="ECO:0000313" key="5">
    <source>
        <dbReference type="Proteomes" id="UP000029507"/>
    </source>
</evidence>
<sequence>MPVIRSEYNPVVKTADVKPSRPDFKVLGAFNAAVATYGDETILLLRVAEAPISEREDELLTPKLNEATGEVEVVRVSKDDPRYSFADSRFVAENGKMVMLTSMSHLRVARSKDGYHFTVEDTPAVFPQTALEAWGVEDPRITLIGDKYYITYSAASVRGVGVGLAETSDFRTFKRHGVMMAPENKDVMLFPEKIGGRYYALTRPVPHSFGAPEMWIAESPDLLHWGNHRFLMGLRPGAWDGGRMGGGAVPIRTDRGWLALYHGADAKHRYCMGAVLLDLEDPGKVVARSTRPFMEPEADYELNGFFGGVVFSCGALLIGDTVRMYYGAADEVMAVADIPLAEVFDTLSYEKPLA</sequence>
<dbReference type="HOGENOM" id="CLU_046648_0_0_9"/>
<keyword evidence="4" id="KW-0326">Glycosidase</keyword>
<organism evidence="4 5">
    <name type="scientific">Paenibacillus stellifer</name>
    <dbReference type="NCBI Taxonomy" id="169760"/>
    <lineage>
        <taxon>Bacteria</taxon>
        <taxon>Bacillati</taxon>
        <taxon>Bacillota</taxon>
        <taxon>Bacilli</taxon>
        <taxon>Bacillales</taxon>
        <taxon>Paenibacillaceae</taxon>
        <taxon>Paenibacillus</taxon>
    </lineage>
</organism>
<dbReference type="Proteomes" id="UP000029507">
    <property type="component" value="Chromosome"/>
</dbReference>
<dbReference type="AlphaFoldDB" id="A0A089M3P5"/>
<dbReference type="GO" id="GO:0016798">
    <property type="term" value="F:hydrolase activity, acting on glycosyl bonds"/>
    <property type="evidence" value="ECO:0007669"/>
    <property type="project" value="UniProtKB-KW"/>
</dbReference>
<dbReference type="CDD" id="cd18612">
    <property type="entry name" value="GH130_Lin0857-like"/>
    <property type="match status" value="1"/>
</dbReference>
<dbReference type="InterPro" id="IPR023296">
    <property type="entry name" value="Glyco_hydro_beta-prop_sf"/>
</dbReference>
<dbReference type="PANTHER" id="PTHR34106">
    <property type="entry name" value="GLYCOSIDASE"/>
    <property type="match status" value="1"/>
</dbReference>
<dbReference type="KEGG" id="pste:PSTEL_26480"/>
<accession>A0A089M3P5</accession>
<comment type="similarity">
    <text evidence="3">Belongs to the glycosyl hydrolase 130 family.</text>
</comment>
<dbReference type="SUPFAM" id="SSF75005">
    <property type="entry name" value="Arabinanase/levansucrase/invertase"/>
    <property type="match status" value="1"/>
</dbReference>
<gene>
    <name evidence="4" type="ORF">PSTEL_26480</name>
</gene>
<name>A0A089M3P5_9BACL</name>
<evidence type="ECO:0000313" key="4">
    <source>
        <dbReference type="EMBL" id="AIQ66133.1"/>
    </source>
</evidence>
<reference evidence="4 5" key="1">
    <citation type="submission" date="2014-08" db="EMBL/GenBank/DDBJ databases">
        <title>Comparative genomics of the Paenibacillus odorifer group.</title>
        <authorList>
            <person name="den Bakker H.C."/>
            <person name="Tsai Y.-C."/>
            <person name="Martin N."/>
            <person name="Korlach J."/>
            <person name="Wiedmann M."/>
        </authorList>
    </citation>
    <scope>NUCLEOTIDE SEQUENCE [LARGE SCALE GENOMIC DNA]</scope>
    <source>
        <strain evidence="4 5">DSM 14472</strain>
    </source>
</reference>
<evidence type="ECO:0000256" key="1">
    <source>
        <dbReference type="ARBA" id="ARBA00022676"/>
    </source>
</evidence>
<dbReference type="STRING" id="169760.PSTEL_26480"/>
<dbReference type="RefSeq" id="WP_038699715.1">
    <property type="nucleotide sequence ID" value="NZ_CP009286.1"/>
</dbReference>
<protein>
    <submittedName>
        <fullName evidence="4">Glycosidase</fullName>
    </submittedName>
</protein>
<proteinExistence type="inferred from homology"/>
<keyword evidence="5" id="KW-1185">Reference proteome</keyword>
<keyword evidence="2" id="KW-0808">Transferase</keyword>
<dbReference type="PANTHER" id="PTHR34106:SF5">
    <property type="entry name" value="GLYCOSIDASE"/>
    <property type="match status" value="1"/>
</dbReference>
<keyword evidence="4" id="KW-0378">Hydrolase</keyword>
<dbReference type="OrthoDB" id="9759709at2"/>
<evidence type="ECO:0000256" key="3">
    <source>
        <dbReference type="ARBA" id="ARBA00024356"/>
    </source>
</evidence>
<dbReference type="EMBL" id="CP009286">
    <property type="protein sequence ID" value="AIQ66133.1"/>
    <property type="molecule type" value="Genomic_DNA"/>
</dbReference>